<organism evidence="2 3">
    <name type="scientific">Pseudodesulfovibrio alkaliphilus</name>
    <dbReference type="NCBI Taxonomy" id="2661613"/>
    <lineage>
        <taxon>Bacteria</taxon>
        <taxon>Pseudomonadati</taxon>
        <taxon>Thermodesulfobacteriota</taxon>
        <taxon>Desulfovibrionia</taxon>
        <taxon>Desulfovibrionales</taxon>
        <taxon>Desulfovibrionaceae</taxon>
    </lineage>
</organism>
<evidence type="ECO:0000313" key="2">
    <source>
        <dbReference type="EMBL" id="MUM77044.1"/>
    </source>
</evidence>
<dbReference type="Proteomes" id="UP000461162">
    <property type="component" value="Unassembled WGS sequence"/>
</dbReference>
<protein>
    <submittedName>
        <fullName evidence="2">SHOCT domain-containing protein</fullName>
    </submittedName>
</protein>
<name>A0A7K1KLU3_9BACT</name>
<keyword evidence="1" id="KW-0812">Transmembrane</keyword>
<evidence type="ECO:0000313" key="3">
    <source>
        <dbReference type="Proteomes" id="UP000461162"/>
    </source>
</evidence>
<evidence type="ECO:0000256" key="1">
    <source>
        <dbReference type="SAM" id="Phobius"/>
    </source>
</evidence>
<reference evidence="2 3" key="1">
    <citation type="submission" date="2019-11" db="EMBL/GenBank/DDBJ databases">
        <title>Pseudodesulfovibrio alkaliphilus, sp. nov., an alkaliphilic sulfate-reducing bacteria from mud volcano of Taman peninsula, Russia.</title>
        <authorList>
            <person name="Frolova A."/>
            <person name="Merkel A.Y."/>
            <person name="Slobodkin A.I."/>
        </authorList>
    </citation>
    <scope>NUCLEOTIDE SEQUENCE [LARGE SCALE GENOMIC DNA]</scope>
    <source>
        <strain evidence="2 3">F-1</strain>
    </source>
</reference>
<feature type="transmembrane region" description="Helical" evidence="1">
    <location>
        <begin position="38"/>
        <end position="60"/>
    </location>
</feature>
<accession>A0A7K1KLU3</accession>
<dbReference type="AlphaFoldDB" id="A0A7K1KLU3"/>
<keyword evidence="3" id="KW-1185">Reference proteome</keyword>
<keyword evidence="1" id="KW-0472">Membrane</keyword>
<gene>
    <name evidence="2" type="ORF">GKC30_05310</name>
</gene>
<dbReference type="EMBL" id="WODC01000002">
    <property type="protein sequence ID" value="MUM77044.1"/>
    <property type="molecule type" value="Genomic_DNA"/>
</dbReference>
<keyword evidence="1" id="KW-1133">Transmembrane helix</keyword>
<dbReference type="RefSeq" id="WP_155932783.1">
    <property type="nucleotide sequence ID" value="NZ_WODC01000002.1"/>
</dbReference>
<sequence length="109" mass="12717">MRIPDFLISQSGFFDFLDHPMWLAWPFNAGYGEHILPAIARMGFIVLIFAVIIIFLRVLFGPKGRFRDHEMDREAREQTAAERAALEERLARGEITEFEYKILMKGLKD</sequence>
<proteinExistence type="predicted"/>
<comment type="caution">
    <text evidence="2">The sequence shown here is derived from an EMBL/GenBank/DDBJ whole genome shotgun (WGS) entry which is preliminary data.</text>
</comment>